<reference evidence="2 3" key="1">
    <citation type="submission" date="2020-10" db="EMBL/GenBank/DDBJ databases">
        <title>Complete genome sequence of Paludibaculum fermentans P105T, a facultatively anaerobic acidobacterium capable of dissimilatory Fe(III) reduction.</title>
        <authorList>
            <person name="Dedysh S.N."/>
            <person name="Beletsky A.V."/>
            <person name="Kulichevskaya I.S."/>
            <person name="Mardanov A.V."/>
            <person name="Ravin N.V."/>
        </authorList>
    </citation>
    <scope>NUCLEOTIDE SEQUENCE [LARGE SCALE GENOMIC DNA]</scope>
    <source>
        <strain evidence="2 3">P105</strain>
    </source>
</reference>
<dbReference type="EMBL" id="CP063849">
    <property type="protein sequence ID" value="QOY87763.1"/>
    <property type="molecule type" value="Genomic_DNA"/>
</dbReference>
<dbReference type="SMART" id="SM00257">
    <property type="entry name" value="LysM"/>
    <property type="match status" value="1"/>
</dbReference>
<dbReference type="SUPFAM" id="SSF54106">
    <property type="entry name" value="LysM domain"/>
    <property type="match status" value="1"/>
</dbReference>
<dbReference type="Gene3D" id="3.10.350.10">
    <property type="entry name" value="LysM domain"/>
    <property type="match status" value="1"/>
</dbReference>
<dbReference type="InterPro" id="IPR036779">
    <property type="entry name" value="LysM_dom_sf"/>
</dbReference>
<name>A0A7S7NQA0_PALFE</name>
<dbReference type="Pfam" id="PF01476">
    <property type="entry name" value="LysM"/>
    <property type="match status" value="1"/>
</dbReference>
<organism evidence="2 3">
    <name type="scientific">Paludibaculum fermentans</name>
    <dbReference type="NCBI Taxonomy" id="1473598"/>
    <lineage>
        <taxon>Bacteria</taxon>
        <taxon>Pseudomonadati</taxon>
        <taxon>Acidobacteriota</taxon>
        <taxon>Terriglobia</taxon>
        <taxon>Bryobacterales</taxon>
        <taxon>Bryobacteraceae</taxon>
        <taxon>Paludibaculum</taxon>
    </lineage>
</organism>
<evidence type="ECO:0000313" key="3">
    <source>
        <dbReference type="Proteomes" id="UP000593892"/>
    </source>
</evidence>
<proteinExistence type="predicted"/>
<keyword evidence="3" id="KW-1185">Reference proteome</keyword>
<dbReference type="CDD" id="cd00118">
    <property type="entry name" value="LysM"/>
    <property type="match status" value="1"/>
</dbReference>
<evidence type="ECO:0000313" key="2">
    <source>
        <dbReference type="EMBL" id="QOY87763.1"/>
    </source>
</evidence>
<gene>
    <name evidence="2" type="ORF">IRI77_34315</name>
</gene>
<dbReference type="PROSITE" id="PS51782">
    <property type="entry name" value="LYSM"/>
    <property type="match status" value="1"/>
</dbReference>
<dbReference type="InterPro" id="IPR018392">
    <property type="entry name" value="LysM"/>
</dbReference>
<dbReference type="PANTHER" id="PTHR34700">
    <property type="entry name" value="POTASSIUM BINDING PROTEIN KBP"/>
    <property type="match status" value="1"/>
</dbReference>
<evidence type="ECO:0000259" key="1">
    <source>
        <dbReference type="PROSITE" id="PS51782"/>
    </source>
</evidence>
<protein>
    <submittedName>
        <fullName evidence="2">LysM peptidoglycan-binding domain-containing protein</fullName>
    </submittedName>
</protein>
<dbReference type="KEGG" id="pfer:IRI77_34315"/>
<dbReference type="RefSeq" id="WP_194449430.1">
    <property type="nucleotide sequence ID" value="NZ_CP063849.1"/>
</dbReference>
<dbReference type="InterPro" id="IPR052196">
    <property type="entry name" value="Bact_Kbp"/>
</dbReference>
<feature type="domain" description="LysM" evidence="1">
    <location>
        <begin position="82"/>
        <end position="132"/>
    </location>
</feature>
<sequence length="135" mass="14901">MADLDLLKAKYESVLQVIARRWVRLDHVHIQDEKLFIGAAAPTQDIKNEVWNAIKAVDEQFADLTADISVDASLPQPPPEPVIYTVVAGDSLWKIAADHLGNGANFHKLIEANPDKLKDEHSVIHPGDELVIPAI</sequence>
<accession>A0A7S7NQA0</accession>
<dbReference type="PANTHER" id="PTHR34700:SF4">
    <property type="entry name" value="PHAGE-LIKE ELEMENT PBSX PROTEIN XKDP"/>
    <property type="match status" value="1"/>
</dbReference>
<dbReference type="Proteomes" id="UP000593892">
    <property type="component" value="Chromosome"/>
</dbReference>
<dbReference type="AlphaFoldDB" id="A0A7S7NQA0"/>